<evidence type="ECO:0000256" key="1">
    <source>
        <dbReference type="ARBA" id="ARBA00022692"/>
    </source>
</evidence>
<accession>A0A1I4DWA9</accession>
<keyword evidence="7" id="KW-1185">Reference proteome</keyword>
<feature type="transmembrane region" description="Helical" evidence="4">
    <location>
        <begin position="365"/>
        <end position="385"/>
    </location>
</feature>
<feature type="transmembrane region" description="Helical" evidence="4">
    <location>
        <begin position="20"/>
        <end position="40"/>
    </location>
</feature>
<dbReference type="Gene3D" id="1.20.1250.20">
    <property type="entry name" value="MFS general substrate transporter like domains"/>
    <property type="match status" value="1"/>
</dbReference>
<evidence type="ECO:0000256" key="2">
    <source>
        <dbReference type="ARBA" id="ARBA00022989"/>
    </source>
</evidence>
<organism evidence="6 7">
    <name type="scientific">Neomesorhizobium albiziae</name>
    <dbReference type="NCBI Taxonomy" id="335020"/>
    <lineage>
        <taxon>Bacteria</taxon>
        <taxon>Pseudomonadati</taxon>
        <taxon>Pseudomonadota</taxon>
        <taxon>Alphaproteobacteria</taxon>
        <taxon>Hyphomicrobiales</taxon>
        <taxon>Phyllobacteriaceae</taxon>
        <taxon>Neomesorhizobium</taxon>
    </lineage>
</organism>
<dbReference type="AlphaFoldDB" id="A0A1I4DWA9"/>
<dbReference type="EMBL" id="FOSL01000020">
    <property type="protein sequence ID" value="SFK97874.1"/>
    <property type="molecule type" value="Genomic_DNA"/>
</dbReference>
<dbReference type="InterPro" id="IPR020846">
    <property type="entry name" value="MFS_dom"/>
</dbReference>
<feature type="transmembrane region" description="Helical" evidence="4">
    <location>
        <begin position="305"/>
        <end position="324"/>
    </location>
</feature>
<feature type="transmembrane region" description="Helical" evidence="4">
    <location>
        <begin position="79"/>
        <end position="99"/>
    </location>
</feature>
<sequence length="405" mass="41979">MRNPYGEIFQAPGAKAFSAAGFVARLPLAMMTLGIVTMLSETHGEYWLAGAVAATFALANALIAPLVSRLVDRYGQRRILIPATLFSVAALAGLMLATHYRMPDWTLFLFAMLSGTMPSMSAMVRARWTELYRGTPKLHTAFAFESVADEMLFMTGPVLSIGLSVTVFPEAGPLLGTMFLAVGNLLFAAQKSTEPPVQPQEKSGGRSVIRLRALQILVLTLVAIGAIFGTAEVTAVAFAEAKGHKAAASLVLSSYAAGSLIAGLAFGALKLRLPLARQLLAAIALAAITTLPLLVVGSISALAAVFFVAGIAVSPTIIISMALIEKLAPSSKLTEGMTWAITGISIGMAAGSSASGWMIDAYGAVSGFWVAVAAGMIALVIALAGQRSLYRPSAKMAAATSPAGS</sequence>
<feature type="transmembrane region" description="Helical" evidence="4">
    <location>
        <begin position="209"/>
        <end position="228"/>
    </location>
</feature>
<keyword evidence="2 4" id="KW-1133">Transmembrane helix</keyword>
<evidence type="ECO:0000256" key="4">
    <source>
        <dbReference type="SAM" id="Phobius"/>
    </source>
</evidence>
<dbReference type="RefSeq" id="WP_149762809.1">
    <property type="nucleotide sequence ID" value="NZ_BSPE01000046.1"/>
</dbReference>
<feature type="domain" description="Major facilitator superfamily (MFS) profile" evidence="5">
    <location>
        <begin position="176"/>
        <end position="405"/>
    </location>
</feature>
<reference evidence="6 7" key="1">
    <citation type="submission" date="2016-10" db="EMBL/GenBank/DDBJ databases">
        <authorList>
            <person name="Varghese N."/>
            <person name="Submissions S."/>
        </authorList>
    </citation>
    <scope>NUCLEOTIDE SEQUENCE [LARGE SCALE GENOMIC DNA]</scope>
    <source>
        <strain evidence="6 7">DSM 21822</strain>
    </source>
</reference>
<evidence type="ECO:0000259" key="5">
    <source>
        <dbReference type="PROSITE" id="PS50850"/>
    </source>
</evidence>
<feature type="transmembrane region" description="Helical" evidence="4">
    <location>
        <begin position="248"/>
        <end position="267"/>
    </location>
</feature>
<feature type="transmembrane region" description="Helical" evidence="4">
    <location>
        <begin position="279"/>
        <end position="299"/>
    </location>
</feature>
<dbReference type="SUPFAM" id="SSF103473">
    <property type="entry name" value="MFS general substrate transporter"/>
    <property type="match status" value="1"/>
</dbReference>
<evidence type="ECO:0000256" key="3">
    <source>
        <dbReference type="ARBA" id="ARBA00023136"/>
    </source>
</evidence>
<keyword evidence="1 4" id="KW-0812">Transmembrane</keyword>
<keyword evidence="3 4" id="KW-0472">Membrane</keyword>
<feature type="transmembrane region" description="Helical" evidence="4">
    <location>
        <begin position="336"/>
        <end position="359"/>
    </location>
</feature>
<proteinExistence type="predicted"/>
<dbReference type="InterPro" id="IPR036259">
    <property type="entry name" value="MFS_trans_sf"/>
</dbReference>
<dbReference type="PANTHER" id="PTHR23542">
    <property type="match status" value="1"/>
</dbReference>
<dbReference type="Proteomes" id="UP000323300">
    <property type="component" value="Unassembled WGS sequence"/>
</dbReference>
<protein>
    <submittedName>
        <fullName evidence="6">Predicted arabinose efflux permease, MFS family</fullName>
    </submittedName>
</protein>
<dbReference type="Pfam" id="PF07690">
    <property type="entry name" value="MFS_1"/>
    <property type="match status" value="1"/>
</dbReference>
<dbReference type="OrthoDB" id="9180256at2"/>
<dbReference type="GO" id="GO:0022857">
    <property type="term" value="F:transmembrane transporter activity"/>
    <property type="evidence" value="ECO:0007669"/>
    <property type="project" value="InterPro"/>
</dbReference>
<dbReference type="PANTHER" id="PTHR23542:SF1">
    <property type="entry name" value="MAJOR FACILITATOR SUPERFAMILY (MFS) PROFILE DOMAIN-CONTAINING PROTEIN"/>
    <property type="match status" value="1"/>
</dbReference>
<evidence type="ECO:0000313" key="6">
    <source>
        <dbReference type="EMBL" id="SFK97874.1"/>
    </source>
</evidence>
<feature type="transmembrane region" description="Helical" evidence="4">
    <location>
        <begin position="46"/>
        <end position="67"/>
    </location>
</feature>
<gene>
    <name evidence="6" type="ORF">SAMN04488498_12081</name>
</gene>
<evidence type="ECO:0000313" key="7">
    <source>
        <dbReference type="Proteomes" id="UP000323300"/>
    </source>
</evidence>
<dbReference type="PROSITE" id="PS50850">
    <property type="entry name" value="MFS"/>
    <property type="match status" value="1"/>
</dbReference>
<feature type="transmembrane region" description="Helical" evidence="4">
    <location>
        <begin position="105"/>
        <end position="126"/>
    </location>
</feature>
<dbReference type="InterPro" id="IPR011701">
    <property type="entry name" value="MFS"/>
</dbReference>
<name>A0A1I4DWA9_9HYPH</name>